<dbReference type="InterPro" id="IPR026859">
    <property type="entry name" value="Myosin-bd"/>
</dbReference>
<evidence type="ECO:0000256" key="1">
    <source>
        <dbReference type="ARBA" id="ARBA00004123"/>
    </source>
</evidence>
<dbReference type="Pfam" id="PF12632">
    <property type="entry name" value="Vezatin"/>
    <property type="match status" value="1"/>
</dbReference>
<keyword evidence="10 13" id="KW-0175">Coiled coil</keyword>
<comment type="subcellular location">
    <subcellularLocation>
        <location evidence="2">Cell junction</location>
        <location evidence="2">Adherens junction</location>
    </subcellularLocation>
    <subcellularLocation>
        <location evidence="3">Cell membrane</location>
        <topology evidence="3">Multi-pass membrane protein</topology>
    </subcellularLocation>
    <subcellularLocation>
        <location evidence="1">Nucleus</location>
    </subcellularLocation>
</comment>
<proteinExistence type="inferred from homology"/>
<keyword evidence="7" id="KW-0812">Transmembrane</keyword>
<dbReference type="PANTHER" id="PTHR15989:SF5">
    <property type="entry name" value="VEZATIN"/>
    <property type="match status" value="1"/>
</dbReference>
<evidence type="ECO:0000256" key="13">
    <source>
        <dbReference type="SAM" id="Coils"/>
    </source>
</evidence>
<evidence type="ECO:0000256" key="12">
    <source>
        <dbReference type="ARBA" id="ARBA00023242"/>
    </source>
</evidence>
<keyword evidence="17" id="KW-1185">Reference proteome</keyword>
<evidence type="ECO:0000256" key="5">
    <source>
        <dbReference type="ARBA" id="ARBA00018125"/>
    </source>
</evidence>
<evidence type="ECO:0000313" key="16">
    <source>
        <dbReference type="EMBL" id="GAA5810774.1"/>
    </source>
</evidence>
<keyword evidence="8" id="KW-0965">Cell junction</keyword>
<evidence type="ECO:0000256" key="7">
    <source>
        <dbReference type="ARBA" id="ARBA00022692"/>
    </source>
</evidence>
<feature type="region of interest" description="Disordered" evidence="14">
    <location>
        <begin position="463"/>
        <end position="494"/>
    </location>
</feature>
<evidence type="ECO:0000256" key="10">
    <source>
        <dbReference type="ARBA" id="ARBA00023054"/>
    </source>
</evidence>
<feature type="coiled-coil region" evidence="13">
    <location>
        <begin position="386"/>
        <end position="434"/>
    </location>
</feature>
<evidence type="ECO:0000256" key="11">
    <source>
        <dbReference type="ARBA" id="ARBA00023136"/>
    </source>
</evidence>
<evidence type="ECO:0000256" key="8">
    <source>
        <dbReference type="ARBA" id="ARBA00022949"/>
    </source>
</evidence>
<evidence type="ECO:0000256" key="14">
    <source>
        <dbReference type="SAM" id="MobiDB-lite"/>
    </source>
</evidence>
<dbReference type="Proteomes" id="UP001473302">
    <property type="component" value="Unassembled WGS sequence"/>
</dbReference>
<organism evidence="16 17">
    <name type="scientific">Mucor flavus</name>
    <dbReference type="NCBI Taxonomy" id="439312"/>
    <lineage>
        <taxon>Eukaryota</taxon>
        <taxon>Fungi</taxon>
        <taxon>Fungi incertae sedis</taxon>
        <taxon>Mucoromycota</taxon>
        <taxon>Mucoromycotina</taxon>
        <taxon>Mucoromycetes</taxon>
        <taxon>Mucorales</taxon>
        <taxon>Mucorineae</taxon>
        <taxon>Mucoraceae</taxon>
        <taxon>Mucor</taxon>
    </lineage>
</organism>
<keyword evidence="9" id="KW-1133">Transmembrane helix</keyword>
<dbReference type="PANTHER" id="PTHR15989">
    <property type="entry name" value="VEZATIN"/>
    <property type="match status" value="1"/>
</dbReference>
<accession>A0ABP9YV84</accession>
<evidence type="ECO:0000256" key="6">
    <source>
        <dbReference type="ARBA" id="ARBA00022475"/>
    </source>
</evidence>
<reference evidence="16 17" key="1">
    <citation type="submission" date="2024-04" db="EMBL/GenBank/DDBJ databases">
        <title>genome sequences of Mucor flavus KT1a and Helicostylum pulchrum KT1b strains isolated from the surface of a dry-aged beef.</title>
        <authorList>
            <person name="Toyotome T."/>
            <person name="Hosono M."/>
            <person name="Torimaru M."/>
            <person name="Fukuda K."/>
            <person name="Mikami N."/>
        </authorList>
    </citation>
    <scope>NUCLEOTIDE SEQUENCE [LARGE SCALE GENOMIC DNA]</scope>
    <source>
        <strain evidence="16 17">KT1a</strain>
    </source>
</reference>
<keyword evidence="6" id="KW-1003">Cell membrane</keyword>
<feature type="domain" description="Myosin-binding" evidence="15">
    <location>
        <begin position="124"/>
        <end position="405"/>
    </location>
</feature>
<gene>
    <name evidence="16" type="ORF">MFLAVUS_004200</name>
</gene>
<feature type="compositionally biased region" description="Basic and acidic residues" evidence="14">
    <location>
        <begin position="482"/>
        <end position="492"/>
    </location>
</feature>
<comment type="caution">
    <text evidence="16">The sequence shown here is derived from an EMBL/GenBank/DDBJ whole genome shotgun (WGS) entry which is preliminary data.</text>
</comment>
<keyword evidence="11" id="KW-0472">Membrane</keyword>
<evidence type="ECO:0000259" key="15">
    <source>
        <dbReference type="Pfam" id="PF12632"/>
    </source>
</evidence>
<dbReference type="EMBL" id="BAABUK010000008">
    <property type="protein sequence ID" value="GAA5810774.1"/>
    <property type="molecule type" value="Genomic_DNA"/>
</dbReference>
<evidence type="ECO:0000256" key="4">
    <source>
        <dbReference type="ARBA" id="ARBA00007245"/>
    </source>
</evidence>
<evidence type="ECO:0000256" key="9">
    <source>
        <dbReference type="ARBA" id="ARBA00022989"/>
    </source>
</evidence>
<sequence length="588" mass="67906">MTEFIVYEDSPLAEYLQSIDKAETTVKVTPPSLNINGHVNQSITSRPDISKMWRYSMFHDAFSVSLPRSEETAFEEKFKYLIVTSPLLNETLSIHHNRHQQQQQQPTFQTSATSTTKLGLATNLITTLAVLLGAERYMMQPKIPVITLFFSTSASVFFIYRHRRRSFIRQLYQIALTRMGAFTNHCDTFDTKVHRCLITIQEIELVSRGYRLSTPLSPISRIEQNSKSRKCVQLRNRLASVLRRAFIIYEEGIIDLMDVIHKKNLNTLYEMYNVHSIASLSAMGDDISDEGYSLEQLKKLAQIMHSKRRECMVHFLALGVMTEDHDSVHYNYSEGWGIINQVLGKLVDETEKFTLEIVDALDAEFYKPVHGFDKKNDTSKIEDTRLKKFVHRLSSLEQQLRTMEAKIYLCSEDVRQLNSAEESTEQVKDKLLNEYMSVQKGFENMIQEWELGKAVLESFLEPSSSALTEQEKPVEQDQQEQQQHEHQDETEGKGMILDSEDVADILNLPLASKASVFEAIAGVVEKNGREKSKMTRKERIEEMRMKRTKQSEDKLNRMDSQTMVHELKSVLFKRVNDLDLEQDTPPSF</sequence>
<protein>
    <recommendedName>
        <fullName evidence="5">Vezatin</fullName>
    </recommendedName>
</protein>
<evidence type="ECO:0000256" key="3">
    <source>
        <dbReference type="ARBA" id="ARBA00004651"/>
    </source>
</evidence>
<dbReference type="InterPro" id="IPR026858">
    <property type="entry name" value="Vezatin"/>
</dbReference>
<evidence type="ECO:0000313" key="17">
    <source>
        <dbReference type="Proteomes" id="UP001473302"/>
    </source>
</evidence>
<evidence type="ECO:0000256" key="2">
    <source>
        <dbReference type="ARBA" id="ARBA00004536"/>
    </source>
</evidence>
<comment type="similarity">
    <text evidence="4">Belongs to the vezatin family.</text>
</comment>
<keyword evidence="12" id="KW-0539">Nucleus</keyword>
<name>A0ABP9YV84_9FUNG</name>